<dbReference type="EMBL" id="NXGX01000001">
    <property type="protein sequence ID" value="PKR60139.1"/>
    <property type="molecule type" value="Genomic_DNA"/>
</dbReference>
<dbReference type="PROSITE" id="PS51678">
    <property type="entry name" value="SAM_MT_PRMT"/>
    <property type="match status" value="1"/>
</dbReference>
<comment type="caution">
    <text evidence="1">The sequence shown here is derived from an EMBL/GenBank/DDBJ whole genome shotgun (WGS) entry which is preliminary data.</text>
</comment>
<sequence>MNFATQRSAISLHGHANAFSNMLQDNQRMQAYRIAIEKLVTPDSVVADVGTGMGVLTLFAARAGAKKVYAIERVPEAAELARQNIAANGYSDTIEVVVGDAETIRLPEKVDILVTETMGTIGVDEQIQKLAGTFARNNLKLDGVAIPNTVHAMIAPSDFSHLTHALQSSPVIADFDWSVLKALPGDNNMAFRMPETKFVPLGPPAILDEVAVGMTEVPAADPLKIDLVIDRPGILRSFVMWFEANMAPSLDPDLKIVNYPGRTRASWSCGIFTLGDPAPVEAGDTLIVAVDTGRRQHSLNWSLRWMKKTF</sequence>
<dbReference type="Gene3D" id="3.40.50.150">
    <property type="entry name" value="Vaccinia Virus protein VP39"/>
    <property type="match status" value="1"/>
</dbReference>
<gene>
    <name evidence="1" type="ORF">COO92_01880</name>
</gene>
<dbReference type="InterPro" id="IPR025799">
    <property type="entry name" value="Arg_MeTrfase"/>
</dbReference>
<dbReference type="CDD" id="cd02440">
    <property type="entry name" value="AdoMet_MTases"/>
    <property type="match status" value="1"/>
</dbReference>
<evidence type="ECO:0008006" key="3">
    <source>
        <dbReference type="Google" id="ProtNLM"/>
    </source>
</evidence>
<dbReference type="SUPFAM" id="SSF53335">
    <property type="entry name" value="S-adenosyl-L-methionine-dependent methyltransferases"/>
    <property type="match status" value="1"/>
</dbReference>
<dbReference type="PANTHER" id="PTHR11006">
    <property type="entry name" value="PROTEIN ARGININE N-METHYLTRANSFERASE"/>
    <property type="match status" value="1"/>
</dbReference>
<dbReference type="RefSeq" id="WP_101299412.1">
    <property type="nucleotide sequence ID" value="NZ_NXGX01000001.1"/>
</dbReference>
<dbReference type="Pfam" id="PF06325">
    <property type="entry name" value="PrmA"/>
    <property type="match status" value="1"/>
</dbReference>
<dbReference type="GO" id="GO:0016274">
    <property type="term" value="F:protein-arginine N-methyltransferase activity"/>
    <property type="evidence" value="ECO:0007669"/>
    <property type="project" value="InterPro"/>
</dbReference>
<dbReference type="AlphaFoldDB" id="A0A2N3LBH8"/>
<reference evidence="1 2" key="1">
    <citation type="submission" date="2017-09" db="EMBL/GenBank/DDBJ databases">
        <title>Biodiversity and function of Thalassospira species in the particle-attached aromatic-hydrocarbon-degrading consortia from the surface seawater of the China South Sea.</title>
        <authorList>
            <person name="Dong C."/>
            <person name="Lai Q."/>
            <person name="Shao Z."/>
        </authorList>
    </citation>
    <scope>NUCLEOTIDE SEQUENCE [LARGE SCALE GENOMIC DNA]</scope>
    <source>
        <strain evidence="1 2">139Z-12</strain>
    </source>
</reference>
<name>A0A2N3LBH8_9PROT</name>
<evidence type="ECO:0000313" key="1">
    <source>
        <dbReference type="EMBL" id="PKR60139.1"/>
    </source>
</evidence>
<dbReference type="PANTHER" id="PTHR11006:SF4">
    <property type="entry name" value="PROTEIN ARGININE N-METHYLTRANSFERASE 7"/>
    <property type="match status" value="1"/>
</dbReference>
<dbReference type="Gene3D" id="2.70.160.11">
    <property type="entry name" value="Hnrnp arginine n-methyltransferase1"/>
    <property type="match status" value="1"/>
</dbReference>
<dbReference type="Proteomes" id="UP000233332">
    <property type="component" value="Unassembled WGS sequence"/>
</dbReference>
<dbReference type="InterPro" id="IPR029063">
    <property type="entry name" value="SAM-dependent_MTases_sf"/>
</dbReference>
<organism evidence="1 2">
    <name type="scientific">Thalassospira lohafexi</name>
    <dbReference type="NCBI Taxonomy" id="744227"/>
    <lineage>
        <taxon>Bacteria</taxon>
        <taxon>Pseudomonadati</taxon>
        <taxon>Pseudomonadota</taxon>
        <taxon>Alphaproteobacteria</taxon>
        <taxon>Rhodospirillales</taxon>
        <taxon>Thalassospiraceae</taxon>
        <taxon>Thalassospira</taxon>
    </lineage>
</organism>
<dbReference type="GO" id="GO:0042054">
    <property type="term" value="F:histone methyltransferase activity"/>
    <property type="evidence" value="ECO:0007669"/>
    <property type="project" value="TreeGrafter"/>
</dbReference>
<evidence type="ECO:0000313" key="2">
    <source>
        <dbReference type="Proteomes" id="UP000233332"/>
    </source>
</evidence>
<accession>A0A2N3LBH8</accession>
<protein>
    <recommendedName>
        <fullName evidence="3">Methyltransferase domain-containing protein</fullName>
    </recommendedName>
</protein>
<proteinExistence type="predicted"/>
<keyword evidence="2" id="KW-1185">Reference proteome</keyword>